<evidence type="ECO:0000313" key="3">
    <source>
        <dbReference type="Proteomes" id="UP000569914"/>
    </source>
</evidence>
<sequence length="322" mass="32690">MSEEAQGPLSRRGLMLGAGAAAAVLGSALTGAQPAAAEPGDGKTAAGDPKNPSVLASPVTSSLGSAPQHGFTYKTVSMFDFTAEFASAQRAWGGYGTYTANAASPLWASVEIPAGSLIRDIEWYVRNSSANPVTALGRLWVAGSGSLTATVADVSIAVSTSITRTRVVVPAASYGPYPLSTRLNLGISTPSDGTIQINGCRVGFSQGGAQLGLLPTPIRVYDSRSGAKFAAGETRTITLPSTLIQPGVAGIKANVIATATEASGHLKVFSAASALPSSSSVNYATADTIVNELTTTVSAARQIKVYSSKKAHVVIDVTATIS</sequence>
<evidence type="ECO:0000256" key="1">
    <source>
        <dbReference type="SAM" id="MobiDB-lite"/>
    </source>
</evidence>
<keyword evidence="3" id="KW-1185">Reference proteome</keyword>
<gene>
    <name evidence="2" type="ORF">BKA15_006833</name>
</gene>
<dbReference type="RefSeq" id="WP_179757998.1">
    <property type="nucleotide sequence ID" value="NZ_JACCBU010000001.1"/>
</dbReference>
<feature type="region of interest" description="Disordered" evidence="1">
    <location>
        <begin position="33"/>
        <end position="65"/>
    </location>
</feature>
<dbReference type="InterPro" id="IPR006311">
    <property type="entry name" value="TAT_signal"/>
</dbReference>
<dbReference type="PROSITE" id="PS51318">
    <property type="entry name" value="TAT"/>
    <property type="match status" value="1"/>
</dbReference>
<proteinExistence type="predicted"/>
<dbReference type="EMBL" id="JACCBU010000001">
    <property type="protein sequence ID" value="NYE75504.1"/>
    <property type="molecule type" value="Genomic_DNA"/>
</dbReference>
<comment type="caution">
    <text evidence="2">The sequence shown here is derived from an EMBL/GenBank/DDBJ whole genome shotgun (WGS) entry which is preliminary data.</text>
</comment>
<reference evidence="2 3" key="1">
    <citation type="submission" date="2020-07" db="EMBL/GenBank/DDBJ databases">
        <title>Sequencing the genomes of 1000 actinobacteria strains.</title>
        <authorList>
            <person name="Klenk H.-P."/>
        </authorList>
    </citation>
    <scope>NUCLEOTIDE SEQUENCE [LARGE SCALE GENOMIC DNA]</scope>
    <source>
        <strain evidence="2 3">DSM 22083</strain>
    </source>
</reference>
<evidence type="ECO:0000313" key="2">
    <source>
        <dbReference type="EMBL" id="NYE75504.1"/>
    </source>
</evidence>
<dbReference type="AlphaFoldDB" id="A0A7Y9IES3"/>
<protein>
    <submittedName>
        <fullName evidence="2">Uncharacterized protein</fullName>
    </submittedName>
</protein>
<dbReference type="Proteomes" id="UP000569914">
    <property type="component" value="Unassembled WGS sequence"/>
</dbReference>
<organism evidence="2 3">
    <name type="scientific">Microlunatus parietis</name>
    <dbReference type="NCBI Taxonomy" id="682979"/>
    <lineage>
        <taxon>Bacteria</taxon>
        <taxon>Bacillati</taxon>
        <taxon>Actinomycetota</taxon>
        <taxon>Actinomycetes</taxon>
        <taxon>Propionibacteriales</taxon>
        <taxon>Propionibacteriaceae</taxon>
        <taxon>Microlunatus</taxon>
    </lineage>
</organism>
<name>A0A7Y9IES3_9ACTN</name>
<accession>A0A7Y9IES3</accession>